<gene>
    <name evidence="6" type="ordered locus">Arnit_1542</name>
</gene>
<evidence type="ECO:0000256" key="3">
    <source>
        <dbReference type="ARBA" id="ARBA00023163"/>
    </source>
</evidence>
<proteinExistence type="predicted"/>
<evidence type="ECO:0000313" key="6">
    <source>
        <dbReference type="EMBL" id="ADG93197.1"/>
    </source>
</evidence>
<feature type="domain" description="HTH tetR-type" evidence="5">
    <location>
        <begin position="9"/>
        <end position="69"/>
    </location>
</feature>
<sequence length="202" mass="23668">MKKNRPLNEEKRKAILKAAITEFYEKGFEGSSMDTISNEANVSKATVYNHFKNKEELFMAISKILRDRLFESFKYTYKKDKPIEEQLYEIGKQELDFLSDEENITLIKIATIVMIQKNQIGLKVLDTVKDDCMLMVVQWFEDAKKDGKLEFESSAFVSKQFIGMIKSFVLYQQFYGAPVLPKEEHENLLNQAVEMIRVMYKK</sequence>
<reference evidence="6 7" key="1">
    <citation type="journal article" date="2010" name="Stand. Genomic Sci.">
        <title>Complete genome sequence of Arcobacter nitrofigilis type strain (CI).</title>
        <authorList>
            <person name="Pati A."/>
            <person name="Gronow S."/>
            <person name="Lapidus A."/>
            <person name="Copeland A."/>
            <person name="Glavina Del Rio T."/>
            <person name="Nolan M."/>
            <person name="Lucas S."/>
            <person name="Tice H."/>
            <person name="Cheng J.F."/>
            <person name="Han C."/>
            <person name="Chertkov O."/>
            <person name="Bruce D."/>
            <person name="Tapia R."/>
            <person name="Goodwin L."/>
            <person name="Pitluck S."/>
            <person name="Liolios K."/>
            <person name="Ivanova N."/>
            <person name="Mavromatis K."/>
            <person name="Chen A."/>
            <person name="Palaniappan K."/>
            <person name="Land M."/>
            <person name="Hauser L."/>
            <person name="Chang Y.J."/>
            <person name="Jeffries C.D."/>
            <person name="Detter J.C."/>
            <person name="Rohde M."/>
            <person name="Goker M."/>
            <person name="Bristow J."/>
            <person name="Eisen J.A."/>
            <person name="Markowitz V."/>
            <person name="Hugenholtz P."/>
            <person name="Klenk H.P."/>
            <person name="Kyrpides N.C."/>
        </authorList>
    </citation>
    <scope>NUCLEOTIDE SEQUENCE [LARGE SCALE GENOMIC DNA]</scope>
    <source>
        <strain evidence="7">ATCC 33309 / DSM 7299 / CCUG 15893 / LMG 7604 / NCTC 12251 / CI</strain>
    </source>
</reference>
<protein>
    <submittedName>
        <fullName evidence="6">Transcriptional regulator, TetR family</fullName>
    </submittedName>
</protein>
<dbReference type="Gene3D" id="1.10.10.60">
    <property type="entry name" value="Homeodomain-like"/>
    <property type="match status" value="1"/>
</dbReference>
<dbReference type="InterPro" id="IPR023772">
    <property type="entry name" value="DNA-bd_HTH_TetR-type_CS"/>
</dbReference>
<evidence type="ECO:0000259" key="5">
    <source>
        <dbReference type="PROSITE" id="PS50977"/>
    </source>
</evidence>
<dbReference type="PROSITE" id="PS50977">
    <property type="entry name" value="HTH_TETR_2"/>
    <property type="match status" value="1"/>
</dbReference>
<organism evidence="6 7">
    <name type="scientific">Arcobacter nitrofigilis (strain ATCC 33309 / DSM 7299 / CCUG 15893 / LMG 7604 / NCTC 12251 / CI)</name>
    <name type="common">Campylobacter nitrofigilis</name>
    <dbReference type="NCBI Taxonomy" id="572480"/>
    <lineage>
        <taxon>Bacteria</taxon>
        <taxon>Pseudomonadati</taxon>
        <taxon>Campylobacterota</taxon>
        <taxon>Epsilonproteobacteria</taxon>
        <taxon>Campylobacterales</taxon>
        <taxon>Arcobacteraceae</taxon>
        <taxon>Arcobacter</taxon>
    </lineage>
</organism>
<keyword evidence="3" id="KW-0804">Transcription</keyword>
<keyword evidence="2 4" id="KW-0238">DNA-binding</keyword>
<dbReference type="RefSeq" id="WP_013135342.1">
    <property type="nucleotide sequence ID" value="NC_014166.1"/>
</dbReference>
<dbReference type="STRING" id="572480.Arnit_1542"/>
<evidence type="ECO:0000256" key="1">
    <source>
        <dbReference type="ARBA" id="ARBA00023015"/>
    </source>
</evidence>
<dbReference type="InterPro" id="IPR001647">
    <property type="entry name" value="HTH_TetR"/>
</dbReference>
<dbReference type="AlphaFoldDB" id="D5V630"/>
<dbReference type="GO" id="GO:0003677">
    <property type="term" value="F:DNA binding"/>
    <property type="evidence" value="ECO:0007669"/>
    <property type="project" value="UniProtKB-UniRule"/>
</dbReference>
<evidence type="ECO:0000256" key="4">
    <source>
        <dbReference type="PROSITE-ProRule" id="PRU00335"/>
    </source>
</evidence>
<dbReference type="EMBL" id="CP001999">
    <property type="protein sequence ID" value="ADG93197.1"/>
    <property type="molecule type" value="Genomic_DNA"/>
</dbReference>
<keyword evidence="7" id="KW-1185">Reference proteome</keyword>
<dbReference type="PROSITE" id="PS01081">
    <property type="entry name" value="HTH_TETR_1"/>
    <property type="match status" value="1"/>
</dbReference>
<dbReference type="SUPFAM" id="SSF46689">
    <property type="entry name" value="Homeodomain-like"/>
    <property type="match status" value="1"/>
</dbReference>
<evidence type="ECO:0000256" key="2">
    <source>
        <dbReference type="ARBA" id="ARBA00023125"/>
    </source>
</evidence>
<dbReference type="InterPro" id="IPR039536">
    <property type="entry name" value="TetR_C_Proteobacteria"/>
</dbReference>
<evidence type="ECO:0000313" key="7">
    <source>
        <dbReference type="Proteomes" id="UP000000939"/>
    </source>
</evidence>
<dbReference type="InterPro" id="IPR050624">
    <property type="entry name" value="HTH-type_Tx_Regulator"/>
</dbReference>
<name>D5V630_ARCNC</name>
<feature type="DNA-binding region" description="H-T-H motif" evidence="4">
    <location>
        <begin position="32"/>
        <end position="51"/>
    </location>
</feature>
<dbReference type="Pfam" id="PF00440">
    <property type="entry name" value="TetR_N"/>
    <property type="match status" value="1"/>
</dbReference>
<dbReference type="Proteomes" id="UP000000939">
    <property type="component" value="Chromosome"/>
</dbReference>
<dbReference type="Pfam" id="PF14246">
    <property type="entry name" value="TetR_C_7"/>
    <property type="match status" value="1"/>
</dbReference>
<dbReference type="eggNOG" id="COG1309">
    <property type="taxonomic scope" value="Bacteria"/>
</dbReference>
<keyword evidence="1" id="KW-0805">Transcription regulation</keyword>
<dbReference type="PANTHER" id="PTHR43479:SF11">
    <property type="entry name" value="ACREF_ENVCD OPERON REPRESSOR-RELATED"/>
    <property type="match status" value="1"/>
</dbReference>
<dbReference type="Gene3D" id="1.10.357.10">
    <property type="entry name" value="Tetracycline Repressor, domain 2"/>
    <property type="match status" value="1"/>
</dbReference>
<dbReference type="PRINTS" id="PR00455">
    <property type="entry name" value="HTHTETR"/>
</dbReference>
<dbReference type="KEGG" id="ant:Arnit_1542"/>
<accession>D5V630</accession>
<dbReference type="OrthoDB" id="5422199at2"/>
<dbReference type="PANTHER" id="PTHR43479">
    <property type="entry name" value="ACREF/ENVCD OPERON REPRESSOR-RELATED"/>
    <property type="match status" value="1"/>
</dbReference>
<dbReference type="FunFam" id="1.10.10.60:FF:000141">
    <property type="entry name" value="TetR family transcriptional regulator"/>
    <property type="match status" value="1"/>
</dbReference>
<dbReference type="InterPro" id="IPR009057">
    <property type="entry name" value="Homeodomain-like_sf"/>
</dbReference>
<dbReference type="HOGENOM" id="CLU_069356_27_0_7"/>